<evidence type="ECO:0000256" key="12">
    <source>
        <dbReference type="ARBA" id="ARBA00022777"/>
    </source>
</evidence>
<evidence type="ECO:0000256" key="20">
    <source>
        <dbReference type="SAM" id="Phobius"/>
    </source>
</evidence>
<evidence type="ECO:0000256" key="14">
    <source>
        <dbReference type="ARBA" id="ARBA00022989"/>
    </source>
</evidence>
<dbReference type="GO" id="GO:0016020">
    <property type="term" value="C:membrane"/>
    <property type="evidence" value="ECO:0007669"/>
    <property type="project" value="UniProtKB-SubCell"/>
</dbReference>
<protein>
    <recommendedName>
        <fullName evidence="4">non-specific serine/threonine protein kinase</fullName>
        <ecNumber evidence="4">2.7.11.1</ecNumber>
    </recommendedName>
</protein>
<dbReference type="InterPro" id="IPR013210">
    <property type="entry name" value="LRR_N_plant-typ"/>
</dbReference>
<evidence type="ECO:0000256" key="11">
    <source>
        <dbReference type="ARBA" id="ARBA00022741"/>
    </source>
</evidence>
<keyword evidence="12" id="KW-0418">Kinase</keyword>
<feature type="binding site" evidence="18">
    <location>
        <position position="997"/>
    </location>
    <ligand>
        <name>ATP</name>
        <dbReference type="ChEBI" id="CHEBI:30616"/>
    </ligand>
</feature>
<evidence type="ECO:0000256" key="4">
    <source>
        <dbReference type="ARBA" id="ARBA00012513"/>
    </source>
</evidence>
<comment type="similarity">
    <text evidence="2">Belongs to the protein kinase superfamily. Ser/Thr protein kinase family.</text>
</comment>
<evidence type="ECO:0000256" key="2">
    <source>
        <dbReference type="ARBA" id="ARBA00008684"/>
    </source>
</evidence>
<dbReference type="FunFam" id="3.80.10.10:FF:000129">
    <property type="entry name" value="Leucine-rich repeat receptor-like kinase"/>
    <property type="match status" value="1"/>
</dbReference>
<dbReference type="InterPro" id="IPR008271">
    <property type="entry name" value="Ser/Thr_kinase_AS"/>
</dbReference>
<feature type="domain" description="Protein kinase" evidence="21">
    <location>
        <begin position="968"/>
        <end position="1252"/>
    </location>
</feature>
<dbReference type="EMBL" id="CAMGYJ010000004">
    <property type="protein sequence ID" value="CAI0408214.1"/>
    <property type="molecule type" value="Genomic_DNA"/>
</dbReference>
<dbReference type="FunFam" id="3.30.200.20:FF:000415">
    <property type="entry name" value="receptor-like serine/threonine-protein kinase NCRK"/>
    <property type="match status" value="1"/>
</dbReference>
<dbReference type="SUPFAM" id="SSF55729">
    <property type="entry name" value="Acyl-CoA N-acyltransferases (Nat)"/>
    <property type="match status" value="1"/>
</dbReference>
<dbReference type="Gene3D" id="3.40.630.30">
    <property type="match status" value="1"/>
</dbReference>
<comment type="caution">
    <text evidence="23">The sequence shown here is derived from an EMBL/GenBank/DDBJ whole genome shotgun (WGS) entry which is preliminary data.</text>
</comment>
<evidence type="ECO:0000256" key="3">
    <source>
        <dbReference type="ARBA" id="ARBA00008694"/>
    </source>
</evidence>
<feature type="transmembrane region" description="Helical" evidence="20">
    <location>
        <begin position="336"/>
        <end position="356"/>
    </location>
</feature>
<dbReference type="InterPro" id="IPR000182">
    <property type="entry name" value="GNAT_dom"/>
</dbReference>
<evidence type="ECO:0000256" key="1">
    <source>
        <dbReference type="ARBA" id="ARBA00004167"/>
    </source>
</evidence>
<dbReference type="FunFam" id="3.40.630.30:FF:000059">
    <property type="entry name" value="Putative acetyltransferase NSI"/>
    <property type="match status" value="1"/>
</dbReference>
<evidence type="ECO:0000256" key="17">
    <source>
        <dbReference type="ARBA" id="ARBA00023315"/>
    </source>
</evidence>
<dbReference type="FunFam" id="3.80.10.10:FF:000383">
    <property type="entry name" value="Leucine-rich repeat receptor protein kinase EMS1"/>
    <property type="match status" value="1"/>
</dbReference>
<feature type="domain" description="N-acetyltransferase" evidence="22">
    <location>
        <begin position="175"/>
        <end position="320"/>
    </location>
</feature>
<accession>A0AAV0JFZ1</accession>
<dbReference type="InterPro" id="IPR001611">
    <property type="entry name" value="Leu-rich_rpt"/>
</dbReference>
<dbReference type="GO" id="GO:0005737">
    <property type="term" value="C:cytoplasm"/>
    <property type="evidence" value="ECO:0007669"/>
    <property type="project" value="UniProtKB-ARBA"/>
</dbReference>
<dbReference type="SMART" id="SM00220">
    <property type="entry name" value="S_TKc"/>
    <property type="match status" value="1"/>
</dbReference>
<dbReference type="PANTHER" id="PTHR45974">
    <property type="entry name" value="RECEPTOR-LIKE PROTEIN 55"/>
    <property type="match status" value="1"/>
</dbReference>
<dbReference type="Proteomes" id="UP001154282">
    <property type="component" value="Unassembled WGS sequence"/>
</dbReference>
<evidence type="ECO:0000259" key="22">
    <source>
        <dbReference type="PROSITE" id="PS51186"/>
    </source>
</evidence>
<keyword evidence="17" id="KW-0012">Acyltransferase</keyword>
<dbReference type="InterPro" id="IPR032675">
    <property type="entry name" value="LRR_dom_sf"/>
</dbReference>
<reference evidence="23" key="1">
    <citation type="submission" date="2022-08" db="EMBL/GenBank/DDBJ databases">
        <authorList>
            <person name="Gutierrez-Valencia J."/>
        </authorList>
    </citation>
    <scope>NUCLEOTIDE SEQUENCE</scope>
</reference>
<evidence type="ECO:0000259" key="21">
    <source>
        <dbReference type="PROSITE" id="PS50011"/>
    </source>
</evidence>
<dbReference type="GO" id="GO:0005634">
    <property type="term" value="C:nucleus"/>
    <property type="evidence" value="ECO:0007669"/>
    <property type="project" value="UniProtKB-ARBA"/>
</dbReference>
<dbReference type="Pfam" id="PF00560">
    <property type="entry name" value="LRR_1"/>
    <property type="match status" value="1"/>
</dbReference>
<dbReference type="Gene3D" id="3.80.10.10">
    <property type="entry name" value="Ribonuclease Inhibitor"/>
    <property type="match status" value="3"/>
</dbReference>
<dbReference type="PANTHER" id="PTHR45974:SF23">
    <property type="entry name" value="PROTEIN KINASE DOMAIN-CONTAINING PROTEIN"/>
    <property type="match status" value="1"/>
</dbReference>
<dbReference type="GO" id="GO:0016747">
    <property type="term" value="F:acyltransferase activity, transferring groups other than amino-acyl groups"/>
    <property type="evidence" value="ECO:0007669"/>
    <property type="project" value="InterPro"/>
</dbReference>
<evidence type="ECO:0000256" key="5">
    <source>
        <dbReference type="ARBA" id="ARBA00022527"/>
    </source>
</evidence>
<dbReference type="GO" id="GO:0005524">
    <property type="term" value="F:ATP binding"/>
    <property type="evidence" value="ECO:0007669"/>
    <property type="project" value="UniProtKB-UniRule"/>
</dbReference>
<evidence type="ECO:0000256" key="10">
    <source>
        <dbReference type="ARBA" id="ARBA00022737"/>
    </source>
</evidence>
<dbReference type="GO" id="GO:0004674">
    <property type="term" value="F:protein serine/threonine kinase activity"/>
    <property type="evidence" value="ECO:0007669"/>
    <property type="project" value="UniProtKB-KW"/>
</dbReference>
<dbReference type="InterPro" id="IPR011009">
    <property type="entry name" value="Kinase-like_dom_sf"/>
</dbReference>
<dbReference type="PROSITE" id="PS51186">
    <property type="entry name" value="GNAT"/>
    <property type="match status" value="1"/>
</dbReference>
<comment type="subcellular location">
    <subcellularLocation>
        <location evidence="1">Membrane</location>
        <topology evidence="1">Single-pass membrane protein</topology>
    </subcellularLocation>
</comment>
<keyword evidence="16" id="KW-0325">Glycoprotein</keyword>
<evidence type="ECO:0000256" key="19">
    <source>
        <dbReference type="SAM" id="MobiDB-lite"/>
    </source>
</evidence>
<feature type="non-terminal residue" evidence="23">
    <location>
        <position position="1"/>
    </location>
</feature>
<dbReference type="PROSITE" id="PS50011">
    <property type="entry name" value="PROTEIN_KINASE_DOM"/>
    <property type="match status" value="1"/>
</dbReference>
<dbReference type="SUPFAM" id="SSF56112">
    <property type="entry name" value="Protein kinase-like (PK-like)"/>
    <property type="match status" value="1"/>
</dbReference>
<dbReference type="Pfam" id="PF00069">
    <property type="entry name" value="Pkinase"/>
    <property type="match status" value="1"/>
</dbReference>
<evidence type="ECO:0000313" key="23">
    <source>
        <dbReference type="EMBL" id="CAI0408214.1"/>
    </source>
</evidence>
<dbReference type="InterPro" id="IPR000719">
    <property type="entry name" value="Prot_kinase_dom"/>
</dbReference>
<feature type="transmembrane region" description="Helical" evidence="20">
    <location>
        <begin position="904"/>
        <end position="925"/>
    </location>
</feature>
<dbReference type="PROSITE" id="PS00108">
    <property type="entry name" value="PROTEIN_KINASE_ST"/>
    <property type="match status" value="1"/>
</dbReference>
<name>A0AAV0JFZ1_9ROSI</name>
<keyword evidence="10" id="KW-0677">Repeat</keyword>
<evidence type="ECO:0000256" key="18">
    <source>
        <dbReference type="PROSITE-ProRule" id="PRU10141"/>
    </source>
</evidence>
<dbReference type="Gene3D" id="1.10.510.10">
    <property type="entry name" value="Transferase(Phosphotransferase) domain 1"/>
    <property type="match status" value="1"/>
</dbReference>
<dbReference type="Pfam" id="PF13855">
    <property type="entry name" value="LRR_8"/>
    <property type="match status" value="1"/>
</dbReference>
<dbReference type="InterPro" id="IPR016181">
    <property type="entry name" value="Acyl_CoA_acyltransferase"/>
</dbReference>
<evidence type="ECO:0000256" key="7">
    <source>
        <dbReference type="ARBA" id="ARBA00022679"/>
    </source>
</evidence>
<evidence type="ECO:0000256" key="15">
    <source>
        <dbReference type="ARBA" id="ARBA00023136"/>
    </source>
</evidence>
<keyword evidence="7" id="KW-0808">Transferase</keyword>
<evidence type="ECO:0000256" key="13">
    <source>
        <dbReference type="ARBA" id="ARBA00022840"/>
    </source>
</evidence>
<dbReference type="Gene3D" id="3.30.200.20">
    <property type="entry name" value="Phosphorylase Kinase, domain 1"/>
    <property type="match status" value="1"/>
</dbReference>
<keyword evidence="9" id="KW-0732">Signal</keyword>
<evidence type="ECO:0000256" key="6">
    <source>
        <dbReference type="ARBA" id="ARBA00022614"/>
    </source>
</evidence>
<comment type="similarity">
    <text evidence="3">Belongs to the acetyltransferase family.</text>
</comment>
<gene>
    <name evidence="23" type="ORF">LITE_LOCUS13868</name>
</gene>
<keyword evidence="8 20" id="KW-0812">Transmembrane</keyword>
<evidence type="ECO:0000256" key="9">
    <source>
        <dbReference type="ARBA" id="ARBA00022729"/>
    </source>
</evidence>
<evidence type="ECO:0000256" key="8">
    <source>
        <dbReference type="ARBA" id="ARBA00022692"/>
    </source>
</evidence>
<sequence length="1331" mass="145621">AQVSPAHRGYGYVLAGAASASHLRTTVTVSCRLRSYSILALLPRLVCSVTSQSPPRRTILTLLDSSPSESMAVIHAHPHRLLTFPTSSPLHRRCFASHPSSHLNYGLFGRASRSRERVSRLRCNFWESIRTGLIKDNNSAQVIEPPSTTDPEEEPLPEEFILMERSEPDGVIEQIVFSSGGDIDVYDLEALCDKVGWPRRPLTKLAAALENSYMVVTLHSVRISPGSEENDQKRLIGMARATSDHAFNATIWDVIVDPSYQGQGLGKALIEKLIRALLQRDIGNITLFADSKVVEFYQNLGFEADPEGIKGMFCASLPVPSILLSWFHCRRMGRQLLMVLLALVTIFSSSTFVLFASGQLLHPLEVTALNAIRGSLNDPQNFLQNWQGNNPCALNWTGVICNSSSDDGYLHVRELYLLYGFLIYINLRLMNMSLTGTLAPQLGELNYTIYLNFMWNSITGSIPKEIGKMNYLQILMLSGNRISGPLPDELGFLPNLTKFQLDLNQISGPIPKTFGNLEKVQHFHMNNNSFSGQLPMELYNLSALVHLLLDNNNLSGYLPPEYSRMPKLKIMQLNNNNFNGTQIPDSYANFSTLLKLTLRNCKLQGPVPDLSTIPGLYYLDLRSNNLTGSVPTNKLANTITTIDLSNNYLSGPIPSSFSGLPRLQRLSLENNNLNGSVPSTIWQSVNFSAEATLTLDFQNNSLSDISSLLAPPVNVSVRLQGNPVCTSTDSLTNLIQFCGTPTTDAESPKISNGSVEGGCKPQSCPGSGGYEYFPAATLPCFCAAPFGVGLRLRSPSISDFRPYRDYFNNYMTGNLSIESYQLLVDSFQWEEGPRLRLQLKLFPPQNETDFNLSETQRIQNMFFNFKITGDNIFGPYDLLNFTLSGNAVIFNPSGKGGGNNASKVGIILGAVSCAIALAVGIVVVWHLKKRSKQQQVAGGRKPTPKIGLKIEGVKEFGFEELEKATSGFNGSTQIGQGGYGKVYKGVLGDGTTVVAIKRARQGSLTSEKEFFTEIELLSRLHHRNLVSLLGYCDEQGEQMLVYEYMPNGSIHDLLCGRHEKAASLGTRLTIALGAAKGILYLHAEADPPIIHRDIKANNILLDSKLTPKVSDFGISRLVPKTTDDETDDGYGSYGESSSAPISTAVKGTPGYVDPEYFRSHKLTEKSDVYSMGIVLLELVSGMQPISHGKNIVREVSLAWETGMMESIVDRRLGPSYPRGCAYKFMGLGLRCSHDDPKARPTMSEVVRELEDLCSSMTSSDGQLEEGDVAGGKWSYGSAPAMRSGNYRGGDSSSSGGGGDTLTFVSSASAGGGFPDRGSDLVSGVIPTIRPR</sequence>
<keyword evidence="24" id="KW-1185">Reference proteome</keyword>
<dbReference type="Pfam" id="PF08263">
    <property type="entry name" value="LRRNT_2"/>
    <property type="match status" value="1"/>
</dbReference>
<dbReference type="PROSITE" id="PS00107">
    <property type="entry name" value="PROTEIN_KINASE_ATP"/>
    <property type="match status" value="1"/>
</dbReference>
<evidence type="ECO:0000313" key="24">
    <source>
        <dbReference type="Proteomes" id="UP001154282"/>
    </source>
</evidence>
<feature type="region of interest" description="Disordered" evidence="19">
    <location>
        <begin position="1280"/>
        <end position="1331"/>
    </location>
</feature>
<dbReference type="EC" id="2.7.11.1" evidence="4"/>
<dbReference type="CDD" id="cd14066">
    <property type="entry name" value="STKc_IRAK"/>
    <property type="match status" value="1"/>
</dbReference>
<keyword evidence="15 20" id="KW-0472">Membrane</keyword>
<organism evidence="23 24">
    <name type="scientific">Linum tenue</name>
    <dbReference type="NCBI Taxonomy" id="586396"/>
    <lineage>
        <taxon>Eukaryota</taxon>
        <taxon>Viridiplantae</taxon>
        <taxon>Streptophyta</taxon>
        <taxon>Embryophyta</taxon>
        <taxon>Tracheophyta</taxon>
        <taxon>Spermatophyta</taxon>
        <taxon>Magnoliopsida</taxon>
        <taxon>eudicotyledons</taxon>
        <taxon>Gunneridae</taxon>
        <taxon>Pentapetalae</taxon>
        <taxon>rosids</taxon>
        <taxon>fabids</taxon>
        <taxon>Malpighiales</taxon>
        <taxon>Linaceae</taxon>
        <taxon>Linum</taxon>
    </lineage>
</organism>
<keyword evidence="6" id="KW-0433">Leucine-rich repeat</keyword>
<evidence type="ECO:0000256" key="16">
    <source>
        <dbReference type="ARBA" id="ARBA00023180"/>
    </source>
</evidence>
<dbReference type="CDD" id="cd04301">
    <property type="entry name" value="NAT_SF"/>
    <property type="match status" value="1"/>
</dbReference>
<keyword evidence="13 18" id="KW-0067">ATP-binding</keyword>
<keyword evidence="14 20" id="KW-1133">Transmembrane helix</keyword>
<keyword evidence="11 18" id="KW-0547">Nucleotide-binding</keyword>
<proteinExistence type="inferred from homology"/>
<dbReference type="SUPFAM" id="SSF52058">
    <property type="entry name" value="L domain-like"/>
    <property type="match status" value="1"/>
</dbReference>
<keyword evidence="5" id="KW-0723">Serine/threonine-protein kinase</keyword>
<dbReference type="InterPro" id="IPR017441">
    <property type="entry name" value="Protein_kinase_ATP_BS"/>
</dbReference>
<dbReference type="Pfam" id="PF00583">
    <property type="entry name" value="Acetyltransf_1"/>
    <property type="match status" value="1"/>
</dbReference>